<dbReference type="AlphaFoldDB" id="A0A193R206"/>
<dbReference type="Proteomes" id="UP000182142">
    <property type="component" value="Unassembled WGS sequence"/>
</dbReference>
<evidence type="ECO:0000313" key="13">
    <source>
        <dbReference type="Proteomes" id="UP000182142"/>
    </source>
</evidence>
<dbReference type="FunFam" id="1.25.10.10:FF:000332">
    <property type="entry name" value="Ran-binding protein 17"/>
    <property type="match status" value="1"/>
</dbReference>
<dbReference type="GO" id="GO:0031267">
    <property type="term" value="F:small GTPase binding"/>
    <property type="evidence" value="ECO:0007669"/>
    <property type="project" value="InterPro"/>
</dbReference>
<comment type="similarity">
    <text evidence="3">Belongs to the exportin family.</text>
</comment>
<dbReference type="InterPro" id="IPR057947">
    <property type="entry name" value="TPR_XPO7/RBP17"/>
</dbReference>
<dbReference type="Gene3D" id="1.25.10.10">
    <property type="entry name" value="Leucine-rich Repeat Variant"/>
    <property type="match status" value="1"/>
</dbReference>
<keyword evidence="5" id="KW-0963">Cytoplasm</keyword>
<evidence type="ECO:0000256" key="8">
    <source>
        <dbReference type="SAM" id="MobiDB-lite"/>
    </source>
</evidence>
<dbReference type="InterPro" id="IPR011989">
    <property type="entry name" value="ARM-like"/>
</dbReference>
<evidence type="ECO:0000256" key="7">
    <source>
        <dbReference type="ARBA" id="ARBA00023242"/>
    </source>
</evidence>
<dbReference type="InterPro" id="IPR044189">
    <property type="entry name" value="XPO4/7-like"/>
</dbReference>
<evidence type="ECO:0000313" key="10">
    <source>
        <dbReference type="EMBL" id="SBO23337.1"/>
    </source>
</evidence>
<evidence type="ECO:0000256" key="2">
    <source>
        <dbReference type="ARBA" id="ARBA00004496"/>
    </source>
</evidence>
<dbReference type="Proteomes" id="UP000182128">
    <property type="component" value="Unassembled WGS sequence"/>
</dbReference>
<dbReference type="EMBL" id="CWHQ02000007">
    <property type="protein sequence ID" value="SBO23337.1"/>
    <property type="molecule type" value="Genomic_DNA"/>
</dbReference>
<dbReference type="EMBL" id="CWHR02000006">
    <property type="protein sequence ID" value="SBO24455.1"/>
    <property type="molecule type" value="Genomic_DNA"/>
</dbReference>
<sequence length="1236" mass="142751">MSESELQQLQVLCEAMYCGNKEEQNQAHTILLPLVNNVGNVSKLKNILGNTNHVHTLIFTTSGLLQLITNEWNKIEQNEKEELKEFVLSYLYNKGVEILNLSSNVLGNLVRLYVRIVKLSWLENTNYSLIIKQVDYFLNSVTSHWIIGLYIYAALIEDMHPQCGVNSAKNRRCAISFRDYVLKDIFKVGIETLEEFVKGTIRIELRMDENRLLIKILELIYNSLSFDFMGTMINDESSDENVSLMIPQSWDIFNEKNIPKLFFDMYEICMSDADDLRNCCGKYCLRSLILLGGLRKTFFSSEKQKTNYMNEFLGGLNNIIEKKIGLHDEDCFHELCRLIGKIDTSIRLQELSTYPNFLSWCHNIYLFTIDGMKNWKYLCNSKHYLLGIWSNMLNIIPAKVIKEINSRTDENELLKDVLSNKNIFLKKNPISNSFSSHDIDNKFLIICDYIYDISMIFINTRLELAKYICEEGDNCEMENPLYNDVLRSEQLELISNLSKLQYHFIGAKLLSIFYELKHNHENNLISKAVFIEQTTWLVFIIASIISSSAVSNMKSASYDNFKINSELCFLVFSLMEQTNKSTEVFEYLEFAYLNCLELFKKIYISGKKNNNFLKEMKSVAMKITTPSGGGAGGNSNNPSGGDHPLQMSSMITPDGVTNSGLSFSSGTAGNNVTSTIMNNSMNNFSTPSLITNNDDEENNDPLIDLIVSKILFNLNNRTEYEQIVKRSLDLFHDLVSGMNIVCLEDKTPKLIVFARMLLKNEKVLNLLHNRDSKFLKVAKYYKYRTNYYLILTKLLFMEQNLVSSSFEKYILPINNLLECIKREISLNGKDIILKNNEIKLSFIGVLRDLRGICMACNNVETYNMFFNFFINSYPLEDNQMNILTSLVDVIWDNYNICIPFLKFMCEFVYNKSQRITFPKSSPNGILLFKVVSNILIIISNNLLQKEKFMDLYKEKYKIISLLLNMFNNCLNGDFVNFAIFDLYNDDILNNALNLALNLCLVIPTNDLLSYIKHLKPYFSFLDLVTKNFFQRILNLEFQLIADIIHNVKEGLCSFDYTVSMTCCSILDNIVTYIFTNRKSSNEQGQIIKNFLESQPQALKEVLNLMFHLILGGRCHQNGSRCEYSPFHLQERFPPHITPRLHPLSSTPPFFSSPTGDFGSTWSMSQPLLGLILLDAQGYFKIQEQLISQQSEEKKQKLRHSFCKLMDHIESNLAPNNRENFTRNLYTFAQEIRNILI</sequence>
<dbReference type="GO" id="GO:0005737">
    <property type="term" value="C:cytoplasm"/>
    <property type="evidence" value="ECO:0007669"/>
    <property type="project" value="UniProtKB-SubCell"/>
</dbReference>
<keyword evidence="4" id="KW-0813">Transport</keyword>
<dbReference type="GO" id="GO:0005643">
    <property type="term" value="C:nuclear pore"/>
    <property type="evidence" value="ECO:0007669"/>
    <property type="project" value="TreeGrafter"/>
</dbReference>
<evidence type="ECO:0000256" key="4">
    <source>
        <dbReference type="ARBA" id="ARBA00022448"/>
    </source>
</evidence>
<keyword evidence="7" id="KW-0539">Nucleus</keyword>
<proteinExistence type="inferred from homology"/>
<comment type="subcellular location">
    <subcellularLocation>
        <location evidence="2">Cytoplasm</location>
    </subcellularLocation>
    <subcellularLocation>
        <location evidence="1">Nucleus</location>
    </subcellularLocation>
</comment>
<name>A0A193R206_PLAKH</name>
<dbReference type="GO" id="GO:0005049">
    <property type="term" value="F:nuclear export signal receptor activity"/>
    <property type="evidence" value="ECO:0007669"/>
    <property type="project" value="InterPro"/>
</dbReference>
<gene>
    <name evidence="10" type="ORF">PKNA1_C2_0708100</name>
    <name evidence="11" type="ORF">PKNA1_H1_0708100</name>
</gene>
<evidence type="ECO:0000259" key="9">
    <source>
        <dbReference type="PROSITE" id="PS50166"/>
    </source>
</evidence>
<dbReference type="PANTHER" id="PTHR12596">
    <property type="entry name" value="EXPORTIN 4,7-RELATED"/>
    <property type="match status" value="1"/>
</dbReference>
<evidence type="ECO:0000256" key="3">
    <source>
        <dbReference type="ARBA" id="ARBA00009466"/>
    </source>
</evidence>
<dbReference type="PROSITE" id="PS50166">
    <property type="entry name" value="IMPORTIN_B_NT"/>
    <property type="match status" value="1"/>
</dbReference>
<evidence type="ECO:0000256" key="6">
    <source>
        <dbReference type="ARBA" id="ARBA00022927"/>
    </source>
</evidence>
<evidence type="ECO:0000313" key="11">
    <source>
        <dbReference type="EMBL" id="SBO24455.1"/>
    </source>
</evidence>
<reference evidence="11" key="1">
    <citation type="submission" date="2016-05" db="EMBL/GenBank/DDBJ databases">
        <authorList>
            <person name="Lavstsen T."/>
            <person name="Jespersen J.S."/>
        </authorList>
    </citation>
    <scope>NUCLEOTIDE SEQUENCE [LARGE SCALE GENOMIC DNA]</scope>
</reference>
<dbReference type="InterPro" id="IPR001494">
    <property type="entry name" value="Importin-beta_N"/>
</dbReference>
<evidence type="ECO:0000256" key="1">
    <source>
        <dbReference type="ARBA" id="ARBA00004123"/>
    </source>
</evidence>
<dbReference type="GO" id="GO:0006611">
    <property type="term" value="P:protein export from nucleus"/>
    <property type="evidence" value="ECO:0007669"/>
    <property type="project" value="TreeGrafter"/>
</dbReference>
<evidence type="ECO:0000313" key="12">
    <source>
        <dbReference type="Proteomes" id="UP000182128"/>
    </source>
</evidence>
<dbReference type="SUPFAM" id="SSF48371">
    <property type="entry name" value="ARM repeat"/>
    <property type="match status" value="1"/>
</dbReference>
<keyword evidence="6" id="KW-0653">Protein transport</keyword>
<dbReference type="PANTHER" id="PTHR12596:SF2">
    <property type="entry name" value="EXPORTIN-7 ISOFORM X1"/>
    <property type="match status" value="1"/>
</dbReference>
<protein>
    <submittedName>
        <fullName evidence="11">Ran-binding protein, putative</fullName>
    </submittedName>
</protein>
<dbReference type="Pfam" id="PF25795">
    <property type="entry name" value="TPR_XPO7"/>
    <property type="match status" value="1"/>
</dbReference>
<accession>A0A193R206</accession>
<dbReference type="InterPro" id="IPR016024">
    <property type="entry name" value="ARM-type_fold"/>
</dbReference>
<reference evidence="12 13" key="2">
    <citation type="submission" date="2016-05" db="EMBL/GenBank/DDBJ databases">
        <authorList>
            <person name="Sharaf H."/>
        </authorList>
    </citation>
    <scope>NUCLEOTIDE SEQUENCE [LARGE SCALE GENOMIC DNA]</scope>
    <source>
        <strain evidence="12 13">H</strain>
    </source>
</reference>
<evidence type="ECO:0000256" key="5">
    <source>
        <dbReference type="ARBA" id="ARBA00022490"/>
    </source>
</evidence>
<feature type="region of interest" description="Disordered" evidence="8">
    <location>
        <begin position="625"/>
        <end position="649"/>
    </location>
</feature>
<feature type="domain" description="Importin N-terminal" evidence="9">
    <location>
        <begin position="27"/>
        <end position="93"/>
    </location>
</feature>
<organism evidence="11 13">
    <name type="scientific">Plasmodium knowlesi (strain H)</name>
    <dbReference type="NCBI Taxonomy" id="5851"/>
    <lineage>
        <taxon>Eukaryota</taxon>
        <taxon>Sar</taxon>
        <taxon>Alveolata</taxon>
        <taxon>Apicomplexa</taxon>
        <taxon>Aconoidasida</taxon>
        <taxon>Haemosporida</taxon>
        <taxon>Plasmodiidae</taxon>
        <taxon>Plasmodium</taxon>
        <taxon>Plasmodium (Plasmodium)</taxon>
    </lineage>
</organism>